<keyword evidence="2" id="KW-1185">Reference proteome</keyword>
<proteinExistence type="predicted"/>
<gene>
    <name evidence="1" type="primary">Cni-B0507.9</name>
    <name evidence="1" type="synonym">Cnig_chr_V.g16813</name>
    <name evidence="1" type="ORF">B9Z55_016813</name>
</gene>
<dbReference type="EMBL" id="PDUG01000005">
    <property type="protein sequence ID" value="PIC22936.1"/>
    <property type="molecule type" value="Genomic_DNA"/>
</dbReference>
<dbReference type="OrthoDB" id="5806391at2759"/>
<organism evidence="1 2">
    <name type="scientific">Caenorhabditis nigoni</name>
    <dbReference type="NCBI Taxonomy" id="1611254"/>
    <lineage>
        <taxon>Eukaryota</taxon>
        <taxon>Metazoa</taxon>
        <taxon>Ecdysozoa</taxon>
        <taxon>Nematoda</taxon>
        <taxon>Chromadorea</taxon>
        <taxon>Rhabditida</taxon>
        <taxon>Rhabditina</taxon>
        <taxon>Rhabditomorpha</taxon>
        <taxon>Rhabditoidea</taxon>
        <taxon>Rhabditidae</taxon>
        <taxon>Peloderinae</taxon>
        <taxon>Caenorhabditis</taxon>
    </lineage>
</organism>
<name>A0A2G5T777_9PELO</name>
<accession>A0A2G5T777</accession>
<sequence>MDRETFNEVQAMENANERYAQGRVQELIRLQLEIHDEEGRYLRNERAENIRESERAIAEIKNDLMETYKVGVVGLSIQRVAAEAKNRRVVNGMITDLKNQSEEMVQYSVKALEVLDAKKELYNKIPQSRKNKAKEHLTRITEVLSSISLSLNDLEQILARFELKDVQIDGICRQIKTQNSLFRDVISKLKQDISAGEIDSRHMEDFKDYRMRVYQMINCMNLISQDRVSVIEAIERRHAAGVLQIEN</sequence>
<dbReference type="Proteomes" id="UP000230233">
    <property type="component" value="Chromosome V"/>
</dbReference>
<comment type="caution">
    <text evidence="1">The sequence shown here is derived from an EMBL/GenBank/DDBJ whole genome shotgun (WGS) entry which is preliminary data.</text>
</comment>
<protein>
    <submittedName>
        <fullName evidence="1">Uncharacterized protein</fullName>
    </submittedName>
</protein>
<dbReference type="AlphaFoldDB" id="A0A2G5T777"/>
<reference evidence="2" key="1">
    <citation type="submission" date="2017-10" db="EMBL/GenBank/DDBJ databases">
        <title>Rapid genome shrinkage in a self-fertile nematode reveals novel sperm competition proteins.</title>
        <authorList>
            <person name="Yin D."/>
            <person name="Schwarz E.M."/>
            <person name="Thomas C.G."/>
            <person name="Felde R.L."/>
            <person name="Korf I.F."/>
            <person name="Cutter A.D."/>
            <person name="Schartner C.M."/>
            <person name="Ralston E.J."/>
            <person name="Meyer B.J."/>
            <person name="Haag E.S."/>
        </authorList>
    </citation>
    <scope>NUCLEOTIDE SEQUENCE [LARGE SCALE GENOMIC DNA]</scope>
    <source>
        <strain evidence="2">JU1422</strain>
    </source>
</reference>
<evidence type="ECO:0000313" key="2">
    <source>
        <dbReference type="Proteomes" id="UP000230233"/>
    </source>
</evidence>
<evidence type="ECO:0000313" key="1">
    <source>
        <dbReference type="EMBL" id="PIC22936.1"/>
    </source>
</evidence>